<accession>A0A1I0IE02</accession>
<dbReference type="RefSeq" id="WP_177167338.1">
    <property type="nucleotide sequence ID" value="NZ_FOHJ01000012.1"/>
</dbReference>
<reference evidence="2" key="1">
    <citation type="submission" date="2016-10" db="EMBL/GenBank/DDBJ databases">
        <authorList>
            <person name="Varghese N."/>
            <person name="Submissions S."/>
        </authorList>
    </citation>
    <scope>NUCLEOTIDE SEQUENCE [LARGE SCALE GENOMIC DNA]</scope>
    <source>
        <strain evidence="2">CGMCC 1.3566</strain>
    </source>
</reference>
<name>A0A1I0IE02_9BACI</name>
<sequence>MFLVIEVDRGYSFGIDWHKEIKGVRLGFIAIHVFNTRFEYFVKTMKEERENAMR</sequence>
<evidence type="ECO:0000313" key="1">
    <source>
        <dbReference type="EMBL" id="SET95167.1"/>
    </source>
</evidence>
<dbReference type="AlphaFoldDB" id="A0A1I0IE02"/>
<dbReference type="Proteomes" id="UP000199095">
    <property type="component" value="Unassembled WGS sequence"/>
</dbReference>
<proteinExistence type="predicted"/>
<dbReference type="STRING" id="237682.SAMN05421676_11235"/>
<keyword evidence="2" id="KW-1185">Reference proteome</keyword>
<evidence type="ECO:0000313" key="2">
    <source>
        <dbReference type="Proteomes" id="UP000199095"/>
    </source>
</evidence>
<organism evidence="1 2">
    <name type="scientific">Salinibacillus kushneri</name>
    <dbReference type="NCBI Taxonomy" id="237682"/>
    <lineage>
        <taxon>Bacteria</taxon>
        <taxon>Bacillati</taxon>
        <taxon>Bacillota</taxon>
        <taxon>Bacilli</taxon>
        <taxon>Bacillales</taxon>
        <taxon>Bacillaceae</taxon>
        <taxon>Salinibacillus</taxon>
    </lineage>
</organism>
<dbReference type="EMBL" id="FOHJ01000012">
    <property type="protein sequence ID" value="SET95167.1"/>
    <property type="molecule type" value="Genomic_DNA"/>
</dbReference>
<protein>
    <submittedName>
        <fullName evidence="1">Uncharacterized protein</fullName>
    </submittedName>
</protein>
<gene>
    <name evidence="1" type="ORF">SAMN05421676_11235</name>
</gene>